<accession>A0A1I2DCE0</accession>
<organism evidence="1 2">
    <name type="scientific">Thermophagus xiamenensis</name>
    <dbReference type="NCBI Taxonomy" id="385682"/>
    <lineage>
        <taxon>Bacteria</taxon>
        <taxon>Pseudomonadati</taxon>
        <taxon>Bacteroidota</taxon>
        <taxon>Bacteroidia</taxon>
        <taxon>Marinilabiliales</taxon>
        <taxon>Marinilabiliaceae</taxon>
        <taxon>Thermophagus</taxon>
    </lineage>
</organism>
<dbReference type="Proteomes" id="UP000181976">
    <property type="component" value="Unassembled WGS sequence"/>
</dbReference>
<sequence>MNNSTTIDLDFLVRKSLYIQHLFSKVPKSKIKEKFPAPRKEFLDKMKSTLHNHYNQIPDKPQK</sequence>
<reference evidence="1 2" key="1">
    <citation type="submission" date="2016-10" db="EMBL/GenBank/DDBJ databases">
        <authorList>
            <person name="de Groot N.N."/>
        </authorList>
    </citation>
    <scope>NUCLEOTIDE SEQUENCE [LARGE SCALE GENOMIC DNA]</scope>
    <source>
        <strain evidence="1 2">DSM 19012</strain>
    </source>
</reference>
<dbReference type="EMBL" id="FONA01000018">
    <property type="protein sequence ID" value="SFE77630.1"/>
    <property type="molecule type" value="Genomic_DNA"/>
</dbReference>
<gene>
    <name evidence="1" type="ORF">SAMN05444380_11850</name>
</gene>
<evidence type="ECO:0000313" key="2">
    <source>
        <dbReference type="Proteomes" id="UP000181976"/>
    </source>
</evidence>
<evidence type="ECO:0000313" key="1">
    <source>
        <dbReference type="EMBL" id="SFE77630.1"/>
    </source>
</evidence>
<name>A0A1I2DCE0_9BACT</name>
<keyword evidence="2" id="KW-1185">Reference proteome</keyword>
<proteinExistence type="predicted"/>
<dbReference type="AlphaFoldDB" id="A0A1I2DCE0"/>
<protein>
    <submittedName>
        <fullName evidence="1">Uncharacterized protein</fullName>
    </submittedName>
</protein>
<dbReference type="InParanoid" id="A0A1I2DCE0"/>
<dbReference type="RefSeq" id="WP_010526089.1">
    <property type="nucleotide sequence ID" value="NZ_AFSL01000003.1"/>
</dbReference>